<keyword evidence="3" id="KW-1185">Reference proteome</keyword>
<comment type="caution">
    <text evidence="2">The sequence shown here is derived from an EMBL/GenBank/DDBJ whole genome shotgun (WGS) entry which is preliminary data.</text>
</comment>
<organism evidence="2 3">
    <name type="scientific">Thermolongibacillus altinsuensis</name>
    <dbReference type="NCBI Taxonomy" id="575256"/>
    <lineage>
        <taxon>Bacteria</taxon>
        <taxon>Bacillati</taxon>
        <taxon>Bacillota</taxon>
        <taxon>Bacilli</taxon>
        <taxon>Bacillales</taxon>
        <taxon>Anoxybacillaceae</taxon>
        <taxon>Thermolongibacillus</taxon>
    </lineage>
</organism>
<protein>
    <submittedName>
        <fullName evidence="2">Stage V sporulation protein AC</fullName>
    </submittedName>
</protein>
<proteinExistence type="predicted"/>
<dbReference type="EMBL" id="SLUL01000001">
    <property type="protein sequence ID" value="TCL53079.1"/>
    <property type="molecule type" value="Genomic_DNA"/>
</dbReference>
<dbReference type="PANTHER" id="PTHR38450:SF1">
    <property type="entry name" value="STAGE V SPORULATION PROTEIN AC"/>
    <property type="match status" value="1"/>
</dbReference>
<sequence length="136" mass="14968">MQKKTYESIAQPFQPSVPYVMNAMKAFIVGGLICLFAQLLMDAYRFFFSMEGEQAVRWVNGTLMVAAALFTPSGFYRKMTQFSGAGALVPMTSLANIWTSSALEYRKEGLSEHVFHVGGSIVVTAVVATYIASLFL</sequence>
<dbReference type="Pfam" id="PF03862">
    <property type="entry name" value="SpoVAC_SpoVAEB"/>
    <property type="match status" value="1"/>
</dbReference>
<keyword evidence="1" id="KW-1133">Transmembrane helix</keyword>
<name>A0A4R1QHP1_9BACL</name>
<dbReference type="PANTHER" id="PTHR38450">
    <property type="entry name" value="STAGE V SPORULATION PROTEIN AC-RELATED"/>
    <property type="match status" value="1"/>
</dbReference>
<feature type="transmembrane region" description="Helical" evidence="1">
    <location>
        <begin position="82"/>
        <end position="103"/>
    </location>
</feature>
<gene>
    <name evidence="2" type="ORF">EDD69_10184</name>
</gene>
<dbReference type="AlphaFoldDB" id="A0A4R1QHP1"/>
<keyword evidence="1" id="KW-0472">Membrane</keyword>
<feature type="transmembrane region" description="Helical" evidence="1">
    <location>
        <begin position="56"/>
        <end position="76"/>
    </location>
</feature>
<reference evidence="2 3" key="1">
    <citation type="submission" date="2019-03" db="EMBL/GenBank/DDBJ databases">
        <title>Genomic Encyclopedia of Type Strains, Phase IV (KMG-IV): sequencing the most valuable type-strain genomes for metagenomic binning, comparative biology and taxonomic classification.</title>
        <authorList>
            <person name="Goeker M."/>
        </authorList>
    </citation>
    <scope>NUCLEOTIDE SEQUENCE [LARGE SCALE GENOMIC DNA]</scope>
    <source>
        <strain evidence="2 3">DSM 24979</strain>
    </source>
</reference>
<evidence type="ECO:0000313" key="3">
    <source>
        <dbReference type="Proteomes" id="UP000295658"/>
    </source>
</evidence>
<dbReference type="InterPro" id="IPR005562">
    <property type="entry name" value="SpoVA"/>
</dbReference>
<feature type="transmembrane region" description="Helical" evidence="1">
    <location>
        <begin position="115"/>
        <end position="135"/>
    </location>
</feature>
<accession>A0A4R1QHP1</accession>
<evidence type="ECO:0000313" key="2">
    <source>
        <dbReference type="EMBL" id="TCL53079.1"/>
    </source>
</evidence>
<dbReference type="Proteomes" id="UP000295658">
    <property type="component" value="Unassembled WGS sequence"/>
</dbReference>
<feature type="transmembrane region" description="Helical" evidence="1">
    <location>
        <begin position="23"/>
        <end position="44"/>
    </location>
</feature>
<evidence type="ECO:0000256" key="1">
    <source>
        <dbReference type="SAM" id="Phobius"/>
    </source>
</evidence>
<dbReference type="RefSeq" id="WP_243643001.1">
    <property type="nucleotide sequence ID" value="NZ_BSVG01000001.1"/>
</dbReference>
<keyword evidence="1" id="KW-0812">Transmembrane</keyword>